<dbReference type="EMBL" id="MFUW01000003">
    <property type="protein sequence ID" value="OGI90963.1"/>
    <property type="molecule type" value="Genomic_DNA"/>
</dbReference>
<dbReference type="InterPro" id="IPR041614">
    <property type="entry name" value="DprA_WH"/>
</dbReference>
<dbReference type="PANTHER" id="PTHR43022:SF1">
    <property type="entry name" value="PROTEIN SMF"/>
    <property type="match status" value="1"/>
</dbReference>
<gene>
    <name evidence="4" type="ORF">A2911_00295</name>
</gene>
<feature type="domain" description="Smf/DprA SLOG" evidence="2">
    <location>
        <begin position="12"/>
        <end position="218"/>
    </location>
</feature>
<dbReference type="NCBIfam" id="TIGR00732">
    <property type="entry name" value="dprA"/>
    <property type="match status" value="1"/>
</dbReference>
<protein>
    <submittedName>
        <fullName evidence="4">DNA protecting protein DprA</fullName>
    </submittedName>
</protein>
<evidence type="ECO:0000256" key="1">
    <source>
        <dbReference type="ARBA" id="ARBA00006525"/>
    </source>
</evidence>
<dbReference type="InterPro" id="IPR036388">
    <property type="entry name" value="WH-like_DNA-bd_sf"/>
</dbReference>
<accession>A0A1F6XA77</accession>
<name>A0A1F6XA77_9BACT</name>
<dbReference type="Gene3D" id="3.40.50.450">
    <property type="match status" value="1"/>
</dbReference>
<comment type="caution">
    <text evidence="4">The sequence shown here is derived from an EMBL/GenBank/DDBJ whole genome shotgun (WGS) entry which is preliminary data.</text>
</comment>
<evidence type="ECO:0000313" key="4">
    <source>
        <dbReference type="EMBL" id="OGI90963.1"/>
    </source>
</evidence>
<dbReference type="Gene3D" id="1.10.10.10">
    <property type="entry name" value="Winged helix-like DNA-binding domain superfamily/Winged helix DNA-binding domain"/>
    <property type="match status" value="1"/>
</dbReference>
<reference evidence="4 5" key="1">
    <citation type="journal article" date="2016" name="Nat. Commun.">
        <title>Thousands of microbial genomes shed light on interconnected biogeochemical processes in an aquifer system.</title>
        <authorList>
            <person name="Anantharaman K."/>
            <person name="Brown C.T."/>
            <person name="Hug L.A."/>
            <person name="Sharon I."/>
            <person name="Castelle C.J."/>
            <person name="Probst A.J."/>
            <person name="Thomas B.C."/>
            <person name="Singh A."/>
            <person name="Wilkins M.J."/>
            <person name="Karaoz U."/>
            <person name="Brodie E.L."/>
            <person name="Williams K.H."/>
            <person name="Hubbard S.S."/>
            <person name="Banfield J.F."/>
        </authorList>
    </citation>
    <scope>NUCLEOTIDE SEQUENCE [LARGE SCALE GENOMIC DNA]</scope>
</reference>
<proteinExistence type="inferred from homology"/>
<evidence type="ECO:0000259" key="2">
    <source>
        <dbReference type="Pfam" id="PF02481"/>
    </source>
</evidence>
<dbReference type="Pfam" id="PF02481">
    <property type="entry name" value="DNA_processg_A"/>
    <property type="match status" value="1"/>
</dbReference>
<sequence>MNIKESIKKLPKEKFPKALLEIPQPPENLWIVGELPKESLIHLCVVGSRKFTSYGREACEKIITGLKGYPIVIVSGLAMGIDAIAHKKALSVGLKTLVFPGSGLSPSAMYPKTNVKLAEEIVKSGGCLISEFEPDFKATLWSFAKRNRLMAGISKATLIIEAEEKSGTLITARLTTEYNRDLLVVPGSIFSSNSKGTNRFLRLGATPITCAEDVLEALGFEKEKEEEKQAKLFSDLSPEEKRVVSLLREPVPRDDLIRAMKMSVPDAQALLTVMEIKELIKEELGEIMLNT</sequence>
<dbReference type="GO" id="GO:0009294">
    <property type="term" value="P:DNA-mediated transformation"/>
    <property type="evidence" value="ECO:0007669"/>
    <property type="project" value="InterPro"/>
</dbReference>
<dbReference type="Proteomes" id="UP000176814">
    <property type="component" value="Unassembled WGS sequence"/>
</dbReference>
<dbReference type="InterPro" id="IPR057666">
    <property type="entry name" value="DrpA_SLOG"/>
</dbReference>
<dbReference type="AlphaFoldDB" id="A0A1F6XA77"/>
<dbReference type="InterPro" id="IPR003488">
    <property type="entry name" value="DprA"/>
</dbReference>
<evidence type="ECO:0000313" key="5">
    <source>
        <dbReference type="Proteomes" id="UP000176814"/>
    </source>
</evidence>
<evidence type="ECO:0000259" key="3">
    <source>
        <dbReference type="Pfam" id="PF17782"/>
    </source>
</evidence>
<feature type="domain" description="DprA winged helix" evidence="3">
    <location>
        <begin position="235"/>
        <end position="281"/>
    </location>
</feature>
<dbReference type="PANTHER" id="PTHR43022">
    <property type="entry name" value="PROTEIN SMF"/>
    <property type="match status" value="1"/>
</dbReference>
<comment type="similarity">
    <text evidence="1">Belongs to the DprA/Smf family.</text>
</comment>
<organism evidence="4 5">
    <name type="scientific">Candidatus Nomurabacteria bacterium RIFCSPLOWO2_01_FULL_40_15</name>
    <dbReference type="NCBI Taxonomy" id="1801772"/>
    <lineage>
        <taxon>Bacteria</taxon>
        <taxon>Candidatus Nomuraibacteriota</taxon>
    </lineage>
</organism>
<dbReference type="Pfam" id="PF17782">
    <property type="entry name" value="WHD_DprA"/>
    <property type="match status" value="1"/>
</dbReference>
<dbReference type="SUPFAM" id="SSF102405">
    <property type="entry name" value="MCP/YpsA-like"/>
    <property type="match status" value="1"/>
</dbReference>